<dbReference type="OrthoDB" id="9975758at2759"/>
<evidence type="ECO:0000313" key="1">
    <source>
        <dbReference type="EMBL" id="KIO28164.1"/>
    </source>
</evidence>
<gene>
    <name evidence="1" type="ORF">M407DRAFT_22644</name>
</gene>
<dbReference type="Proteomes" id="UP000054248">
    <property type="component" value="Unassembled WGS sequence"/>
</dbReference>
<organism evidence="1 2">
    <name type="scientific">Tulasnella calospora MUT 4182</name>
    <dbReference type="NCBI Taxonomy" id="1051891"/>
    <lineage>
        <taxon>Eukaryota</taxon>
        <taxon>Fungi</taxon>
        <taxon>Dikarya</taxon>
        <taxon>Basidiomycota</taxon>
        <taxon>Agaricomycotina</taxon>
        <taxon>Agaricomycetes</taxon>
        <taxon>Cantharellales</taxon>
        <taxon>Tulasnellaceae</taxon>
        <taxon>Tulasnella</taxon>
    </lineage>
</organism>
<dbReference type="EMBL" id="KN822998">
    <property type="protein sequence ID" value="KIO28164.1"/>
    <property type="molecule type" value="Genomic_DNA"/>
</dbReference>
<evidence type="ECO:0000313" key="2">
    <source>
        <dbReference type="Proteomes" id="UP000054248"/>
    </source>
</evidence>
<protein>
    <submittedName>
        <fullName evidence="1">Uncharacterized protein</fullName>
    </submittedName>
</protein>
<proteinExistence type="predicted"/>
<accession>A0A0C3QMN9</accession>
<dbReference type="STRING" id="1051891.A0A0C3QMN9"/>
<dbReference type="HOGENOM" id="CLU_094640_0_0_1"/>
<reference evidence="1 2" key="1">
    <citation type="submission" date="2014-04" db="EMBL/GenBank/DDBJ databases">
        <authorList>
            <consortium name="DOE Joint Genome Institute"/>
            <person name="Kuo A."/>
            <person name="Girlanda M."/>
            <person name="Perotto S."/>
            <person name="Kohler A."/>
            <person name="Nagy L.G."/>
            <person name="Floudas D."/>
            <person name="Copeland A."/>
            <person name="Barry K.W."/>
            <person name="Cichocki N."/>
            <person name="Veneault-Fourrey C."/>
            <person name="LaButti K."/>
            <person name="Lindquist E.A."/>
            <person name="Lipzen A."/>
            <person name="Lundell T."/>
            <person name="Morin E."/>
            <person name="Murat C."/>
            <person name="Sun H."/>
            <person name="Tunlid A."/>
            <person name="Henrissat B."/>
            <person name="Grigoriev I.V."/>
            <person name="Hibbett D.S."/>
            <person name="Martin F."/>
            <person name="Nordberg H.P."/>
            <person name="Cantor M.N."/>
            <person name="Hua S.X."/>
        </authorList>
    </citation>
    <scope>NUCLEOTIDE SEQUENCE [LARGE SCALE GENOMIC DNA]</scope>
    <source>
        <strain evidence="1 2">MUT 4182</strain>
    </source>
</reference>
<sequence>MSLTMQSSNPQSQDSMEVAIHRPDTSDAPFQAQNIPYDRLMESWAVVASTLPLWKNRKNVTITYQPTEGGSSASGFLDIVEFNNLKSDPEKPPSKVVGVDKNECPAAFENSDSRSEENAAKFKWRGKGPLAISSSKWQILGYFLAEDPARKDEDWVVTYFGKTLFTPAGLDIYVRNPKVFSREKVQRLIKACQQNEDETVRKVAADFFEIPRD</sequence>
<name>A0A0C3QMN9_9AGAM</name>
<reference evidence="2" key="2">
    <citation type="submission" date="2015-01" db="EMBL/GenBank/DDBJ databases">
        <title>Evolutionary Origins and Diversification of the Mycorrhizal Mutualists.</title>
        <authorList>
            <consortium name="DOE Joint Genome Institute"/>
            <consortium name="Mycorrhizal Genomics Consortium"/>
            <person name="Kohler A."/>
            <person name="Kuo A."/>
            <person name="Nagy L.G."/>
            <person name="Floudas D."/>
            <person name="Copeland A."/>
            <person name="Barry K.W."/>
            <person name="Cichocki N."/>
            <person name="Veneault-Fourrey C."/>
            <person name="LaButti K."/>
            <person name="Lindquist E.A."/>
            <person name="Lipzen A."/>
            <person name="Lundell T."/>
            <person name="Morin E."/>
            <person name="Murat C."/>
            <person name="Riley R."/>
            <person name="Ohm R."/>
            <person name="Sun H."/>
            <person name="Tunlid A."/>
            <person name="Henrissat B."/>
            <person name="Grigoriev I.V."/>
            <person name="Hibbett D.S."/>
            <person name="Martin F."/>
        </authorList>
    </citation>
    <scope>NUCLEOTIDE SEQUENCE [LARGE SCALE GENOMIC DNA]</scope>
    <source>
        <strain evidence="2">MUT 4182</strain>
    </source>
</reference>
<dbReference type="AlphaFoldDB" id="A0A0C3QMN9"/>
<keyword evidence="2" id="KW-1185">Reference proteome</keyword>